<evidence type="ECO:0000313" key="10">
    <source>
        <dbReference type="EMBL" id="KAL3861718.1"/>
    </source>
</evidence>
<feature type="domain" description="C2H2-type" evidence="9">
    <location>
        <begin position="414"/>
        <end position="443"/>
    </location>
</feature>
<keyword evidence="3" id="KW-0677">Repeat</keyword>
<evidence type="ECO:0000256" key="8">
    <source>
        <dbReference type="SAM" id="MobiDB-lite"/>
    </source>
</evidence>
<keyword evidence="5" id="KW-0862">Zinc</keyword>
<evidence type="ECO:0000256" key="4">
    <source>
        <dbReference type="ARBA" id="ARBA00022771"/>
    </source>
</evidence>
<accession>A0ABD3VME4</accession>
<dbReference type="InterPro" id="IPR013087">
    <property type="entry name" value="Znf_C2H2_type"/>
</dbReference>
<comment type="caution">
    <text evidence="10">The sequence shown here is derived from an EMBL/GenBank/DDBJ whole genome shotgun (WGS) entry which is preliminary data.</text>
</comment>
<sequence>MSSESLVSSIIPIKHLSSFEIAFRPYLQPKKHHCVRALNFSQMEPVSMECSSQVSCVQPVYEDCDDDQLQMNKLKSDTALPCSETDSASGRSTSPSESAPVSSESLVSRIVPIRHLSFSYESAFHPYRQPKEDQYVRALNFSNPVVNSIDYYNQYSFQPYHGLYHNPLYQHHFGMPSYPLFPPVPTYGQTLALPSVNLATSLNQNQHVPSEDSVQKKVLPFSIEAILAKDPSPKHIAVSNTVTENTDSQDAYWCHICDNFCRDTFEANLHRQRHRLENATPALHRDIFTKHGHVTTHLRQCYMNRVTCGVCSKTVVLSSFKRHIASHNGFPCRLCGKEFYLKSRLQEHTLIHTGERPHSCGVCNRKFAKKSSLKQHMNYHTDNKKVKCEFCGKSFHRACALRVHIRNHTGEFPFKCELPGCSKAFPQKIQLQLHMNTHRRKGDV</sequence>
<reference evidence="10 11" key="1">
    <citation type="submission" date="2024-11" db="EMBL/GenBank/DDBJ databases">
        <title>Chromosome-level genome assembly of the freshwater bivalve Anodonta woodiana.</title>
        <authorList>
            <person name="Chen X."/>
        </authorList>
    </citation>
    <scope>NUCLEOTIDE SEQUENCE [LARGE SCALE GENOMIC DNA]</scope>
    <source>
        <strain evidence="10">MN2024</strain>
        <tissue evidence="10">Gills</tissue>
    </source>
</reference>
<dbReference type="AlphaFoldDB" id="A0ABD3VME4"/>
<feature type="domain" description="C2H2-type" evidence="9">
    <location>
        <begin position="358"/>
        <end position="385"/>
    </location>
</feature>
<name>A0ABD3VME4_SINWO</name>
<evidence type="ECO:0000256" key="7">
    <source>
        <dbReference type="PROSITE-ProRule" id="PRU00042"/>
    </source>
</evidence>
<dbReference type="SMART" id="SM00355">
    <property type="entry name" value="ZnF_C2H2"/>
    <property type="match status" value="6"/>
</dbReference>
<dbReference type="SUPFAM" id="SSF57667">
    <property type="entry name" value="beta-beta-alpha zinc fingers"/>
    <property type="match status" value="2"/>
</dbReference>
<keyword evidence="4 7" id="KW-0863">Zinc-finger</keyword>
<evidence type="ECO:0000256" key="1">
    <source>
        <dbReference type="ARBA" id="ARBA00004123"/>
    </source>
</evidence>
<dbReference type="InterPro" id="IPR036236">
    <property type="entry name" value="Znf_C2H2_sf"/>
</dbReference>
<dbReference type="PROSITE" id="PS50157">
    <property type="entry name" value="ZINC_FINGER_C2H2_2"/>
    <property type="match status" value="4"/>
</dbReference>
<evidence type="ECO:0000313" key="11">
    <source>
        <dbReference type="Proteomes" id="UP001634394"/>
    </source>
</evidence>
<dbReference type="Gene3D" id="3.30.160.60">
    <property type="entry name" value="Classic Zinc Finger"/>
    <property type="match status" value="4"/>
</dbReference>
<dbReference type="PROSITE" id="PS00028">
    <property type="entry name" value="ZINC_FINGER_C2H2_1"/>
    <property type="match status" value="4"/>
</dbReference>
<dbReference type="EMBL" id="JBJQND010000011">
    <property type="protein sequence ID" value="KAL3861718.1"/>
    <property type="molecule type" value="Genomic_DNA"/>
</dbReference>
<feature type="region of interest" description="Disordered" evidence="8">
    <location>
        <begin position="75"/>
        <end position="101"/>
    </location>
</feature>
<feature type="compositionally biased region" description="Low complexity" evidence="8">
    <location>
        <begin position="92"/>
        <end position="101"/>
    </location>
</feature>
<dbReference type="GO" id="GO:0005634">
    <property type="term" value="C:nucleus"/>
    <property type="evidence" value="ECO:0007669"/>
    <property type="project" value="UniProtKB-SubCell"/>
</dbReference>
<evidence type="ECO:0000256" key="3">
    <source>
        <dbReference type="ARBA" id="ARBA00022737"/>
    </source>
</evidence>
<dbReference type="Proteomes" id="UP001634394">
    <property type="component" value="Unassembled WGS sequence"/>
</dbReference>
<keyword evidence="6" id="KW-0539">Nucleus</keyword>
<proteinExistence type="predicted"/>
<feature type="domain" description="C2H2-type" evidence="9">
    <location>
        <begin position="330"/>
        <end position="357"/>
    </location>
</feature>
<dbReference type="FunFam" id="3.30.160.60:FF:000624">
    <property type="entry name" value="zinc finger protein 697"/>
    <property type="match status" value="1"/>
</dbReference>
<comment type="subcellular location">
    <subcellularLocation>
        <location evidence="1">Nucleus</location>
    </subcellularLocation>
</comment>
<evidence type="ECO:0000256" key="6">
    <source>
        <dbReference type="ARBA" id="ARBA00023242"/>
    </source>
</evidence>
<dbReference type="PANTHER" id="PTHR24394">
    <property type="entry name" value="ZINC FINGER PROTEIN"/>
    <property type="match status" value="1"/>
</dbReference>
<protein>
    <recommendedName>
        <fullName evidence="9">C2H2-type domain-containing protein</fullName>
    </recommendedName>
</protein>
<evidence type="ECO:0000259" key="9">
    <source>
        <dbReference type="PROSITE" id="PS50157"/>
    </source>
</evidence>
<keyword evidence="11" id="KW-1185">Reference proteome</keyword>
<evidence type="ECO:0000256" key="2">
    <source>
        <dbReference type="ARBA" id="ARBA00022723"/>
    </source>
</evidence>
<dbReference type="Pfam" id="PF00096">
    <property type="entry name" value="zf-C2H2"/>
    <property type="match status" value="3"/>
</dbReference>
<evidence type="ECO:0000256" key="5">
    <source>
        <dbReference type="ARBA" id="ARBA00022833"/>
    </source>
</evidence>
<dbReference type="GO" id="GO:0008270">
    <property type="term" value="F:zinc ion binding"/>
    <property type="evidence" value="ECO:0007669"/>
    <property type="project" value="UniProtKB-KW"/>
</dbReference>
<organism evidence="10 11">
    <name type="scientific">Sinanodonta woodiana</name>
    <name type="common">Chinese pond mussel</name>
    <name type="synonym">Anodonta woodiana</name>
    <dbReference type="NCBI Taxonomy" id="1069815"/>
    <lineage>
        <taxon>Eukaryota</taxon>
        <taxon>Metazoa</taxon>
        <taxon>Spiralia</taxon>
        <taxon>Lophotrochozoa</taxon>
        <taxon>Mollusca</taxon>
        <taxon>Bivalvia</taxon>
        <taxon>Autobranchia</taxon>
        <taxon>Heteroconchia</taxon>
        <taxon>Palaeoheterodonta</taxon>
        <taxon>Unionida</taxon>
        <taxon>Unionoidea</taxon>
        <taxon>Unionidae</taxon>
        <taxon>Unioninae</taxon>
        <taxon>Sinanodonta</taxon>
    </lineage>
</organism>
<keyword evidence="2" id="KW-0479">Metal-binding</keyword>
<dbReference type="PANTHER" id="PTHR24394:SF29">
    <property type="entry name" value="MYONEURIN"/>
    <property type="match status" value="1"/>
</dbReference>
<gene>
    <name evidence="10" type="ORF">ACJMK2_007742</name>
</gene>
<feature type="domain" description="C2H2-type" evidence="9">
    <location>
        <begin position="386"/>
        <end position="413"/>
    </location>
</feature>